<feature type="domain" description="HTH gntR-type" evidence="4">
    <location>
        <begin position="16"/>
        <end position="76"/>
    </location>
</feature>
<feature type="domain" description="GntR C-terminal" evidence="5">
    <location>
        <begin position="118"/>
        <end position="193"/>
    </location>
</feature>
<dbReference type="SUPFAM" id="SSF46785">
    <property type="entry name" value="Winged helix' DNA-binding domain"/>
    <property type="match status" value="1"/>
</dbReference>
<organism evidence="6 9">
    <name type="scientific">Neorhizobium galegae bv. officinalis</name>
    <dbReference type="NCBI Taxonomy" id="323656"/>
    <lineage>
        <taxon>Bacteria</taxon>
        <taxon>Pseudomonadati</taxon>
        <taxon>Pseudomonadota</taxon>
        <taxon>Alphaproteobacteria</taxon>
        <taxon>Hyphomicrobiales</taxon>
        <taxon>Rhizobiaceae</taxon>
        <taxon>Rhizobium/Agrobacterium group</taxon>
        <taxon>Neorhizobium</taxon>
    </lineage>
</organism>
<dbReference type="GO" id="GO:0003677">
    <property type="term" value="F:DNA binding"/>
    <property type="evidence" value="ECO:0007669"/>
    <property type="project" value="UniProtKB-KW"/>
</dbReference>
<dbReference type="Pfam" id="PF07729">
    <property type="entry name" value="FCD"/>
    <property type="match status" value="1"/>
</dbReference>
<dbReference type="EMBL" id="CCRK01000028">
    <property type="protein sequence ID" value="CDZ54831.1"/>
    <property type="molecule type" value="Genomic_DNA"/>
</dbReference>
<dbReference type="PANTHER" id="PTHR43537:SF45">
    <property type="entry name" value="GNTR FAMILY REGULATORY PROTEIN"/>
    <property type="match status" value="1"/>
</dbReference>
<evidence type="ECO:0000313" key="9">
    <source>
        <dbReference type="Proteomes" id="UP000046176"/>
    </source>
</evidence>
<dbReference type="Gene3D" id="1.20.120.530">
    <property type="entry name" value="GntR ligand-binding domain-like"/>
    <property type="match status" value="1"/>
</dbReference>
<name>A0A0T7G2J4_NEOGA</name>
<dbReference type="Proteomes" id="UP000046176">
    <property type="component" value="Unassembled WGS sequence"/>
</dbReference>
<dbReference type="InterPro" id="IPR036388">
    <property type="entry name" value="WH-like_DNA-bd_sf"/>
</dbReference>
<protein>
    <submittedName>
        <fullName evidence="6">Regulatory protein GntR HTH</fullName>
    </submittedName>
</protein>
<evidence type="ECO:0000313" key="6">
    <source>
        <dbReference type="EMBL" id="CDZ41524.1"/>
    </source>
</evidence>
<gene>
    <name evidence="6" type="ORF">NGAL_HAMBI1145_59400</name>
    <name evidence="7" type="ORF">NGAL_HAMBI1189_57080</name>
</gene>
<evidence type="ECO:0000256" key="3">
    <source>
        <dbReference type="ARBA" id="ARBA00023163"/>
    </source>
</evidence>
<dbReference type="OrthoDB" id="8087528at2"/>
<dbReference type="InterPro" id="IPR036390">
    <property type="entry name" value="WH_DNA-bd_sf"/>
</dbReference>
<dbReference type="InterPro" id="IPR008920">
    <property type="entry name" value="TF_FadR/GntR_C"/>
</dbReference>
<accession>A0A0T7G2J4</accession>
<evidence type="ECO:0000259" key="4">
    <source>
        <dbReference type="Pfam" id="PF00392"/>
    </source>
</evidence>
<dbReference type="AlphaFoldDB" id="A0A0T7G2J4"/>
<dbReference type="PANTHER" id="PTHR43537">
    <property type="entry name" value="TRANSCRIPTIONAL REGULATOR, GNTR FAMILY"/>
    <property type="match status" value="1"/>
</dbReference>
<proteinExistence type="predicted"/>
<dbReference type="RefSeq" id="WP_046638405.1">
    <property type="nucleotide sequence ID" value="NZ_CCRH01000034.1"/>
</dbReference>
<dbReference type="Pfam" id="PF00392">
    <property type="entry name" value="GntR"/>
    <property type="match status" value="1"/>
</dbReference>
<keyword evidence="3" id="KW-0804">Transcription</keyword>
<dbReference type="InterPro" id="IPR000524">
    <property type="entry name" value="Tscrpt_reg_HTH_GntR"/>
</dbReference>
<evidence type="ECO:0000256" key="2">
    <source>
        <dbReference type="ARBA" id="ARBA00023125"/>
    </source>
</evidence>
<dbReference type="Proteomes" id="UP000039660">
    <property type="component" value="Unassembled WGS sequence"/>
</dbReference>
<reference evidence="8 9" key="1">
    <citation type="submission" date="2014-08" db="EMBL/GenBank/DDBJ databases">
        <authorList>
            <person name="Chen Y.-H."/>
        </authorList>
    </citation>
    <scope>NUCLEOTIDE SEQUENCE [LARGE SCALE GENOMIC DNA]</scope>
</reference>
<keyword evidence="2" id="KW-0238">DNA-binding</keyword>
<dbReference type="SUPFAM" id="SSF48008">
    <property type="entry name" value="GntR ligand-binding domain-like"/>
    <property type="match status" value="1"/>
</dbReference>
<evidence type="ECO:0000256" key="1">
    <source>
        <dbReference type="ARBA" id="ARBA00023015"/>
    </source>
</evidence>
<dbReference type="EMBL" id="CCRH01000034">
    <property type="protein sequence ID" value="CDZ41524.1"/>
    <property type="molecule type" value="Genomic_DNA"/>
</dbReference>
<evidence type="ECO:0000259" key="5">
    <source>
        <dbReference type="Pfam" id="PF07729"/>
    </source>
</evidence>
<keyword evidence="1" id="KW-0805">Transcription regulation</keyword>
<sequence>MYRQHEAQPGWARSKTQQVYKALKRLVVDFQVPPDTPLEPPRISAILNTSVTPVREALIKLEIERYVVGSLRSGFYSMKLDPKQIRDEYDLTHTITLHVLRECLGGDTKPWPALPTVPSSGDFRAFCDYHEIFYERIAEAGGNGRMLDLVHEANIRTRYVRHLDLQGSERLSLFKSDMRELLEILDERDENGAIANLGRQFGAMIDTVPELVREGNLRAGNNKDTWLDALSLIATES</sequence>
<dbReference type="GO" id="GO:0003700">
    <property type="term" value="F:DNA-binding transcription factor activity"/>
    <property type="evidence" value="ECO:0007669"/>
    <property type="project" value="InterPro"/>
</dbReference>
<dbReference type="InterPro" id="IPR011711">
    <property type="entry name" value="GntR_C"/>
</dbReference>
<dbReference type="Gene3D" id="1.10.10.10">
    <property type="entry name" value="Winged helix-like DNA-binding domain superfamily/Winged helix DNA-binding domain"/>
    <property type="match status" value="1"/>
</dbReference>
<evidence type="ECO:0000313" key="7">
    <source>
        <dbReference type="EMBL" id="CDZ54831.1"/>
    </source>
</evidence>
<evidence type="ECO:0000313" key="8">
    <source>
        <dbReference type="Proteomes" id="UP000039660"/>
    </source>
</evidence>